<dbReference type="PROSITE" id="PS50137">
    <property type="entry name" value="DS_RBD"/>
    <property type="match status" value="1"/>
</dbReference>
<sequence>MGKKKQVVAQLKKQARNAGWKLTYEDVCSEEPPEPNQRFFTRAVVNGQCFPIGGGNNAKEAKRNAARNALEGLREKENPKPVTDTAAKVPQKTATKVLGVLNENVPKGRADMKAGQSTRQDPHDAPQCSSFVVGDKERPAVPGKSTKDAKEEAAETSSGNDDVAEARPPTAMDTRDAKSKSVPMTDFINSSSPTEDEEQDPVVKPKTRFPLVSAPPRLETTDPSCKSENQEVNTGNCPNDNTSTKSEMSRFTSYFDCMEKIGRGSYGQVFKAREKLTEKYRAIKIVRCGSGEIEEALQEVKTLSKLDHPNIVRYLISWLEDSGYSPDESGSSTLCSINSPIRNRYLYILTELCVKSLRVWIDENNEKKSLLDPKRREEALTKFQQTVRGVEYIHSQKLIHRDLKPENIMIGQDGQVKIVDFGMVTLDNDPENLRERSMGKGTPSYMAPEQIRQKTYDRKVDIFPLGLIYFELLWKMSTHCERAMGWPDLRVQTCPKEFQHNFHQEYLIIKLMLCEKPEQRPEASQIHADLKKVSDSFHIKAVESRGNRI</sequence>
<dbReference type="Pfam" id="PF00069">
    <property type="entry name" value="Pkinase"/>
    <property type="match status" value="1"/>
</dbReference>
<dbReference type="PROSITE" id="PS50011">
    <property type="entry name" value="PROTEIN_KINASE_DOM"/>
    <property type="match status" value="1"/>
</dbReference>
<evidence type="ECO:0000256" key="6">
    <source>
        <dbReference type="PROSITE-ProRule" id="PRU00266"/>
    </source>
</evidence>
<evidence type="ECO:0000256" key="7">
    <source>
        <dbReference type="PROSITE-ProRule" id="PRU10141"/>
    </source>
</evidence>
<dbReference type="GO" id="GO:0005524">
    <property type="term" value="F:ATP binding"/>
    <property type="evidence" value="ECO:0007669"/>
    <property type="project" value="UniProtKB-UniRule"/>
</dbReference>
<dbReference type="GO" id="GO:0003723">
    <property type="term" value="F:RNA binding"/>
    <property type="evidence" value="ECO:0007669"/>
    <property type="project" value="UniProtKB-UniRule"/>
</dbReference>
<dbReference type="SUPFAM" id="SSF56112">
    <property type="entry name" value="Protein kinase-like (PK-like)"/>
    <property type="match status" value="1"/>
</dbReference>
<dbReference type="PROSITE" id="PS00108">
    <property type="entry name" value="PROTEIN_KINASE_ST"/>
    <property type="match status" value="1"/>
</dbReference>
<evidence type="ECO:0000256" key="1">
    <source>
        <dbReference type="ARBA" id="ARBA00022679"/>
    </source>
</evidence>
<proteinExistence type="inferred from homology"/>
<comment type="caution">
    <text evidence="11">The sequence shown here is derived from an EMBL/GenBank/DDBJ whole genome shotgun (WGS) entry which is preliminary data.</text>
</comment>
<reference evidence="11 12" key="1">
    <citation type="journal article" date="2023" name="Mol. Biol. Evol.">
        <title>Genomics of Secondarily Temperate Adaptation in the Only Non-Antarctic Icefish.</title>
        <authorList>
            <person name="Rivera-Colon A.G."/>
            <person name="Rayamajhi N."/>
            <person name="Minhas B.F."/>
            <person name="Madrigal G."/>
            <person name="Bilyk K.T."/>
            <person name="Yoon V."/>
            <person name="Hune M."/>
            <person name="Gregory S."/>
            <person name="Cheng C.H.C."/>
            <person name="Catchen J.M."/>
        </authorList>
    </citation>
    <scope>NUCLEOTIDE SEQUENCE [LARGE SCALE GENOMIC DNA]</scope>
    <source>
        <strain evidence="11">JC2023a</strain>
    </source>
</reference>
<feature type="domain" description="DRBM" evidence="10">
    <location>
        <begin position="6"/>
        <end position="75"/>
    </location>
</feature>
<dbReference type="PROSITE" id="PS00107">
    <property type="entry name" value="PROTEIN_KINASE_ATP"/>
    <property type="match status" value="1"/>
</dbReference>
<accession>A0AAN8H1E7</accession>
<dbReference type="InterPro" id="IPR008271">
    <property type="entry name" value="Ser/Thr_kinase_AS"/>
</dbReference>
<dbReference type="PANTHER" id="PTHR11042">
    <property type="entry name" value="EUKARYOTIC TRANSLATION INITIATION FACTOR 2-ALPHA KINASE EIF2-ALPHA KINASE -RELATED"/>
    <property type="match status" value="1"/>
</dbReference>
<dbReference type="Gene3D" id="3.30.160.20">
    <property type="match status" value="1"/>
</dbReference>
<dbReference type="Gene3D" id="1.10.510.10">
    <property type="entry name" value="Transferase(Phosphotransferase) domain 1"/>
    <property type="match status" value="1"/>
</dbReference>
<evidence type="ECO:0000313" key="11">
    <source>
        <dbReference type="EMBL" id="KAK5898971.1"/>
    </source>
</evidence>
<keyword evidence="6" id="KW-0694">RNA-binding</keyword>
<feature type="compositionally biased region" description="Basic and acidic residues" evidence="8">
    <location>
        <begin position="134"/>
        <end position="153"/>
    </location>
</feature>
<keyword evidence="2 7" id="KW-0547">Nucleotide-binding</keyword>
<organism evidence="11 12">
    <name type="scientific">Champsocephalus esox</name>
    <name type="common">pike icefish</name>
    <dbReference type="NCBI Taxonomy" id="159716"/>
    <lineage>
        <taxon>Eukaryota</taxon>
        <taxon>Metazoa</taxon>
        <taxon>Chordata</taxon>
        <taxon>Craniata</taxon>
        <taxon>Vertebrata</taxon>
        <taxon>Euteleostomi</taxon>
        <taxon>Actinopterygii</taxon>
        <taxon>Neopterygii</taxon>
        <taxon>Teleostei</taxon>
        <taxon>Neoteleostei</taxon>
        <taxon>Acanthomorphata</taxon>
        <taxon>Eupercaria</taxon>
        <taxon>Perciformes</taxon>
        <taxon>Notothenioidei</taxon>
        <taxon>Channichthyidae</taxon>
        <taxon>Champsocephalus</taxon>
    </lineage>
</organism>
<keyword evidence="1" id="KW-0808">Transferase</keyword>
<feature type="binding site" evidence="7">
    <location>
        <position position="284"/>
    </location>
    <ligand>
        <name>ATP</name>
        <dbReference type="ChEBI" id="CHEBI:30616"/>
    </ligand>
</feature>
<dbReference type="InterPro" id="IPR014720">
    <property type="entry name" value="dsRBD_dom"/>
</dbReference>
<dbReference type="InterPro" id="IPR050339">
    <property type="entry name" value="CC_SR_Kinase"/>
</dbReference>
<dbReference type="InterPro" id="IPR011009">
    <property type="entry name" value="Kinase-like_dom_sf"/>
</dbReference>
<dbReference type="Proteomes" id="UP001335648">
    <property type="component" value="Unassembled WGS sequence"/>
</dbReference>
<dbReference type="GO" id="GO:0004694">
    <property type="term" value="F:eukaryotic translation initiation factor 2alpha kinase activity"/>
    <property type="evidence" value="ECO:0007669"/>
    <property type="project" value="TreeGrafter"/>
</dbReference>
<keyword evidence="4 7" id="KW-0067">ATP-binding</keyword>
<dbReference type="PANTHER" id="PTHR11042:SF166">
    <property type="entry name" value="EUKARYOTIC TRANSLATION INITIATION FACTOR 2-ALPHA KINASE 3"/>
    <property type="match status" value="1"/>
</dbReference>
<dbReference type="EMBL" id="JAULUE010002052">
    <property type="protein sequence ID" value="KAK5898971.1"/>
    <property type="molecule type" value="Genomic_DNA"/>
</dbReference>
<evidence type="ECO:0000313" key="12">
    <source>
        <dbReference type="Proteomes" id="UP001335648"/>
    </source>
</evidence>
<evidence type="ECO:0000256" key="4">
    <source>
        <dbReference type="ARBA" id="ARBA00022840"/>
    </source>
</evidence>
<comment type="similarity">
    <text evidence="5">Belongs to the protein kinase superfamily. Ser/Thr protein kinase family. GCN2 subfamily.</text>
</comment>
<feature type="region of interest" description="Disordered" evidence="8">
    <location>
        <begin position="101"/>
        <end position="245"/>
    </location>
</feature>
<name>A0AAN8H1E7_9TELE</name>
<protein>
    <submittedName>
        <fullName evidence="11">Uncharacterized protein</fullName>
    </submittedName>
</protein>
<evidence type="ECO:0000259" key="9">
    <source>
        <dbReference type="PROSITE" id="PS50011"/>
    </source>
</evidence>
<keyword evidence="12" id="KW-1185">Reference proteome</keyword>
<keyword evidence="3" id="KW-0418">Kinase</keyword>
<dbReference type="AlphaFoldDB" id="A0AAN8H1E7"/>
<dbReference type="GO" id="GO:0005737">
    <property type="term" value="C:cytoplasm"/>
    <property type="evidence" value="ECO:0007669"/>
    <property type="project" value="TreeGrafter"/>
</dbReference>
<evidence type="ECO:0000256" key="3">
    <source>
        <dbReference type="ARBA" id="ARBA00022777"/>
    </source>
</evidence>
<evidence type="ECO:0000256" key="2">
    <source>
        <dbReference type="ARBA" id="ARBA00022741"/>
    </source>
</evidence>
<feature type="compositionally biased region" description="Polar residues" evidence="8">
    <location>
        <begin position="221"/>
        <end position="245"/>
    </location>
</feature>
<dbReference type="SMART" id="SM00220">
    <property type="entry name" value="S_TKc"/>
    <property type="match status" value="1"/>
</dbReference>
<feature type="domain" description="Protein kinase" evidence="9">
    <location>
        <begin position="255"/>
        <end position="530"/>
    </location>
</feature>
<evidence type="ECO:0000256" key="5">
    <source>
        <dbReference type="ARBA" id="ARBA00037982"/>
    </source>
</evidence>
<gene>
    <name evidence="11" type="ORF">CesoFtcFv8_008497</name>
</gene>
<evidence type="ECO:0000256" key="8">
    <source>
        <dbReference type="SAM" id="MobiDB-lite"/>
    </source>
</evidence>
<dbReference type="GO" id="GO:0005634">
    <property type="term" value="C:nucleus"/>
    <property type="evidence" value="ECO:0007669"/>
    <property type="project" value="TreeGrafter"/>
</dbReference>
<evidence type="ECO:0000259" key="10">
    <source>
        <dbReference type="PROSITE" id="PS50137"/>
    </source>
</evidence>
<dbReference type="SUPFAM" id="SSF54768">
    <property type="entry name" value="dsRNA-binding domain-like"/>
    <property type="match status" value="1"/>
</dbReference>
<dbReference type="SMART" id="SM00358">
    <property type="entry name" value="DSRM"/>
    <property type="match status" value="1"/>
</dbReference>
<dbReference type="Pfam" id="PF00035">
    <property type="entry name" value="dsrm"/>
    <property type="match status" value="1"/>
</dbReference>
<dbReference type="Gene3D" id="3.30.200.20">
    <property type="entry name" value="Phosphorylase Kinase, domain 1"/>
    <property type="match status" value="1"/>
</dbReference>
<dbReference type="InterPro" id="IPR017441">
    <property type="entry name" value="Protein_kinase_ATP_BS"/>
</dbReference>
<dbReference type="InterPro" id="IPR000719">
    <property type="entry name" value="Prot_kinase_dom"/>
</dbReference>